<organism evidence="2">
    <name type="scientific">marine sediment metagenome</name>
    <dbReference type="NCBI Taxonomy" id="412755"/>
    <lineage>
        <taxon>unclassified sequences</taxon>
        <taxon>metagenomes</taxon>
        <taxon>ecological metagenomes</taxon>
    </lineage>
</organism>
<proteinExistence type="predicted"/>
<evidence type="ECO:0000313" key="3">
    <source>
        <dbReference type="EMBL" id="KKN16408.1"/>
    </source>
</evidence>
<comment type="caution">
    <text evidence="2">The sequence shown here is derived from an EMBL/GenBank/DDBJ whole genome shotgun (WGS) entry which is preliminary data.</text>
</comment>
<accession>A0A0F9JCD5</accession>
<evidence type="ECO:0000313" key="2">
    <source>
        <dbReference type="EMBL" id="KKM67464.1"/>
    </source>
</evidence>
<feature type="coiled-coil region" evidence="1">
    <location>
        <begin position="64"/>
        <end position="93"/>
    </location>
</feature>
<sequence length="97" mass="10904">MQFKLIKGNQNNFEKYLNELPKGAELISFACSNDASYFCAVIRLSDAVIELARDKSQDKIKKEKIAAIKTKKTLEAQKQAAEKEAKRAALQKEIDAI</sequence>
<dbReference type="EMBL" id="LAZR01003616">
    <property type="protein sequence ID" value="KKN16408.1"/>
    <property type="molecule type" value="Genomic_DNA"/>
</dbReference>
<protein>
    <submittedName>
        <fullName evidence="2">Uncharacterized protein</fullName>
    </submittedName>
</protein>
<name>A0A0F9JCD5_9ZZZZ</name>
<dbReference type="EMBL" id="LAZR01010344">
    <property type="protein sequence ID" value="KKM67464.1"/>
    <property type="molecule type" value="Genomic_DNA"/>
</dbReference>
<gene>
    <name evidence="3" type="ORF">LCGC14_0976160</name>
    <name evidence="2" type="ORF">LCGC14_1470770</name>
</gene>
<evidence type="ECO:0000256" key="1">
    <source>
        <dbReference type="SAM" id="Coils"/>
    </source>
</evidence>
<reference evidence="2" key="1">
    <citation type="journal article" date="2015" name="Nature">
        <title>Complex archaea that bridge the gap between prokaryotes and eukaryotes.</title>
        <authorList>
            <person name="Spang A."/>
            <person name="Saw J.H."/>
            <person name="Jorgensen S.L."/>
            <person name="Zaremba-Niedzwiedzka K."/>
            <person name="Martijn J."/>
            <person name="Lind A.E."/>
            <person name="van Eijk R."/>
            <person name="Schleper C."/>
            <person name="Guy L."/>
            <person name="Ettema T.J."/>
        </authorList>
    </citation>
    <scope>NUCLEOTIDE SEQUENCE</scope>
</reference>
<keyword evidence="1" id="KW-0175">Coiled coil</keyword>
<dbReference type="AlphaFoldDB" id="A0A0F9JCD5"/>